<evidence type="ECO:0000313" key="2">
    <source>
        <dbReference type="Proteomes" id="UP000886998"/>
    </source>
</evidence>
<dbReference type="Proteomes" id="UP000886998">
    <property type="component" value="Unassembled WGS sequence"/>
</dbReference>
<dbReference type="AlphaFoldDB" id="A0A8X6X6S8"/>
<reference evidence="1" key="1">
    <citation type="submission" date="2020-08" db="EMBL/GenBank/DDBJ databases">
        <title>Multicomponent nature underlies the extraordinary mechanical properties of spider dragline silk.</title>
        <authorList>
            <person name="Kono N."/>
            <person name="Nakamura H."/>
            <person name="Mori M."/>
            <person name="Yoshida Y."/>
            <person name="Ohtoshi R."/>
            <person name="Malay A.D."/>
            <person name="Moran D.A.P."/>
            <person name="Tomita M."/>
            <person name="Numata K."/>
            <person name="Arakawa K."/>
        </authorList>
    </citation>
    <scope>NUCLEOTIDE SEQUENCE</scope>
</reference>
<protein>
    <submittedName>
        <fullName evidence="1">Uncharacterized protein</fullName>
    </submittedName>
</protein>
<sequence length="129" mass="14657">MCKLVLKKKTPVPYDTPENVFSDDDLVDYARHLEMPIRMVESKSESGDEIRTPVSAVTLCITTTRFSTTRPSNRSKQTITRNIGAACLERVIGEKCFVPRPIWFSTTYELVTANQKFANSPLEMNCYQS</sequence>
<gene>
    <name evidence="1" type="ORF">TNIN_396181</name>
</gene>
<dbReference type="EMBL" id="BMAV01005863">
    <property type="protein sequence ID" value="GFY47275.1"/>
    <property type="molecule type" value="Genomic_DNA"/>
</dbReference>
<name>A0A8X6X6S8_9ARAC</name>
<proteinExistence type="predicted"/>
<organism evidence="1 2">
    <name type="scientific">Trichonephila inaurata madagascariensis</name>
    <dbReference type="NCBI Taxonomy" id="2747483"/>
    <lineage>
        <taxon>Eukaryota</taxon>
        <taxon>Metazoa</taxon>
        <taxon>Ecdysozoa</taxon>
        <taxon>Arthropoda</taxon>
        <taxon>Chelicerata</taxon>
        <taxon>Arachnida</taxon>
        <taxon>Araneae</taxon>
        <taxon>Araneomorphae</taxon>
        <taxon>Entelegynae</taxon>
        <taxon>Araneoidea</taxon>
        <taxon>Nephilidae</taxon>
        <taxon>Trichonephila</taxon>
        <taxon>Trichonephila inaurata</taxon>
    </lineage>
</organism>
<keyword evidence="2" id="KW-1185">Reference proteome</keyword>
<accession>A0A8X6X6S8</accession>
<evidence type="ECO:0000313" key="1">
    <source>
        <dbReference type="EMBL" id="GFY47275.1"/>
    </source>
</evidence>
<comment type="caution">
    <text evidence="1">The sequence shown here is derived from an EMBL/GenBank/DDBJ whole genome shotgun (WGS) entry which is preliminary data.</text>
</comment>